<dbReference type="AlphaFoldDB" id="A0A0L8GJX6"/>
<gene>
    <name evidence="1" type="ORF">OCBIM_22032257mg</name>
</gene>
<sequence>MSVHSVILFFLRTYDCYRKELGFDFCFEFLIFIYVAKVFAKPRTSQLFSGFVPLYQILHLSKSEDDRNVIELD</sequence>
<organism evidence="1">
    <name type="scientific">Octopus bimaculoides</name>
    <name type="common">California two-spotted octopus</name>
    <dbReference type="NCBI Taxonomy" id="37653"/>
    <lineage>
        <taxon>Eukaryota</taxon>
        <taxon>Metazoa</taxon>
        <taxon>Spiralia</taxon>
        <taxon>Lophotrochozoa</taxon>
        <taxon>Mollusca</taxon>
        <taxon>Cephalopoda</taxon>
        <taxon>Coleoidea</taxon>
        <taxon>Octopodiformes</taxon>
        <taxon>Octopoda</taxon>
        <taxon>Incirrata</taxon>
        <taxon>Octopodidae</taxon>
        <taxon>Octopus</taxon>
    </lineage>
</organism>
<name>A0A0L8GJX6_OCTBM</name>
<evidence type="ECO:0000313" key="1">
    <source>
        <dbReference type="EMBL" id="KOF77312.1"/>
    </source>
</evidence>
<proteinExistence type="predicted"/>
<dbReference type="EMBL" id="KQ421505">
    <property type="protein sequence ID" value="KOF77312.1"/>
    <property type="molecule type" value="Genomic_DNA"/>
</dbReference>
<accession>A0A0L8GJX6</accession>
<protein>
    <submittedName>
        <fullName evidence="1">Uncharacterized protein</fullName>
    </submittedName>
</protein>
<reference evidence="1" key="1">
    <citation type="submission" date="2015-07" db="EMBL/GenBank/DDBJ databases">
        <title>MeaNS - Measles Nucleotide Surveillance Program.</title>
        <authorList>
            <person name="Tran T."/>
            <person name="Druce J."/>
        </authorList>
    </citation>
    <scope>NUCLEOTIDE SEQUENCE</scope>
    <source>
        <strain evidence="1">UCB-OBI-ISO-001</strain>
        <tissue evidence="1">Gonad</tissue>
    </source>
</reference>